<keyword evidence="11" id="KW-0449">Lipoprotein</keyword>
<dbReference type="SUPFAM" id="SSF143631">
    <property type="entry name" value="ApbE-like"/>
    <property type="match status" value="1"/>
</dbReference>
<comment type="catalytic activity">
    <reaction evidence="10">
        <text>L-threonyl-[protein] + FAD = FMN-L-threonyl-[protein] + AMP + H(+)</text>
        <dbReference type="Rhea" id="RHEA:36847"/>
        <dbReference type="Rhea" id="RHEA-COMP:11060"/>
        <dbReference type="Rhea" id="RHEA-COMP:11061"/>
        <dbReference type="ChEBI" id="CHEBI:15378"/>
        <dbReference type="ChEBI" id="CHEBI:30013"/>
        <dbReference type="ChEBI" id="CHEBI:57692"/>
        <dbReference type="ChEBI" id="CHEBI:74257"/>
        <dbReference type="ChEBI" id="CHEBI:456215"/>
        <dbReference type="EC" id="2.7.1.180"/>
    </reaction>
</comment>
<dbReference type="Pfam" id="PF02424">
    <property type="entry name" value="ApbE"/>
    <property type="match status" value="1"/>
</dbReference>
<comment type="cofactor">
    <cofactor evidence="1">
        <name>Mg(2+)</name>
        <dbReference type="ChEBI" id="CHEBI:18420"/>
    </cofactor>
</comment>
<proteinExistence type="predicted"/>
<dbReference type="Proteomes" id="UP000255295">
    <property type="component" value="Unassembled WGS sequence"/>
</dbReference>
<dbReference type="Gene3D" id="3.10.520.10">
    <property type="entry name" value="ApbE-like domains"/>
    <property type="match status" value="1"/>
</dbReference>
<evidence type="ECO:0000256" key="6">
    <source>
        <dbReference type="ARBA" id="ARBA00022723"/>
    </source>
</evidence>
<gene>
    <name evidence="11" type="ORF">NCTC10338_02749</name>
</gene>
<evidence type="ECO:0000256" key="2">
    <source>
        <dbReference type="ARBA" id="ARBA00011955"/>
    </source>
</evidence>
<evidence type="ECO:0000313" key="11">
    <source>
        <dbReference type="EMBL" id="SUV17643.1"/>
    </source>
</evidence>
<evidence type="ECO:0000256" key="10">
    <source>
        <dbReference type="ARBA" id="ARBA00048540"/>
    </source>
</evidence>
<dbReference type="EC" id="2.7.1.180" evidence="2"/>
<dbReference type="InterPro" id="IPR003374">
    <property type="entry name" value="ApbE-like_sf"/>
</dbReference>
<comment type="caution">
    <text evidence="11">The sequence shown here is derived from an EMBL/GenBank/DDBJ whole genome shotgun (WGS) entry which is preliminary data.</text>
</comment>
<evidence type="ECO:0000256" key="1">
    <source>
        <dbReference type="ARBA" id="ARBA00001946"/>
    </source>
</evidence>
<keyword evidence="6" id="KW-0479">Metal-binding</keyword>
<dbReference type="GO" id="GO:0046872">
    <property type="term" value="F:metal ion binding"/>
    <property type="evidence" value="ECO:0007669"/>
    <property type="project" value="UniProtKB-KW"/>
</dbReference>
<dbReference type="AlphaFoldDB" id="A0AAJ5D9T3"/>
<sequence>MIGMMTVDTLTLQVMNTEFYLAIAKSNKTNWKEKAEKWLRYVAQEWSRFGTNNELWQLNNLEIGQTLQLSDDLYDCLVQANDYYLRTNGLFSPYLKLQLEQHGYNQSFPFTSIEKEAMYNQSIIAGNPFRFLSNQQVMKIAQQEIDLGGFAKGYAIEKLAQWLEAEIAPEYGLIDGGGDMKMWSSGEKIWTIGVADPYDVDKEISSIKMASGAIATSNRIYRSWTQGENRKHHLLNGQTGNVAITDVIQATVVTSSLCDAEVGAKLCFLVDETKQQQWLEAICDRSARFIVKENQAGYWAMTGEKVC</sequence>
<dbReference type="GO" id="GO:0016740">
    <property type="term" value="F:transferase activity"/>
    <property type="evidence" value="ECO:0007669"/>
    <property type="project" value="UniProtKB-KW"/>
</dbReference>
<dbReference type="EMBL" id="UFSZ01000001">
    <property type="protein sequence ID" value="SUV17643.1"/>
    <property type="molecule type" value="Genomic_DNA"/>
</dbReference>
<keyword evidence="4" id="KW-0285">Flavoprotein</keyword>
<protein>
    <recommendedName>
        <fullName evidence="3">FAD:protein FMN transferase</fullName>
        <ecNumber evidence="2">2.7.1.180</ecNumber>
    </recommendedName>
    <alternativeName>
        <fullName evidence="9">Flavin transferase</fullName>
    </alternativeName>
</protein>
<evidence type="ECO:0000256" key="4">
    <source>
        <dbReference type="ARBA" id="ARBA00022630"/>
    </source>
</evidence>
<evidence type="ECO:0000256" key="8">
    <source>
        <dbReference type="ARBA" id="ARBA00022842"/>
    </source>
</evidence>
<dbReference type="InterPro" id="IPR024932">
    <property type="entry name" value="ApbE"/>
</dbReference>
<dbReference type="PANTHER" id="PTHR30040:SF2">
    <property type="entry name" value="FAD:PROTEIN FMN TRANSFERASE"/>
    <property type="match status" value="1"/>
</dbReference>
<dbReference type="PANTHER" id="PTHR30040">
    <property type="entry name" value="THIAMINE BIOSYNTHESIS LIPOPROTEIN APBE"/>
    <property type="match status" value="1"/>
</dbReference>
<evidence type="ECO:0000256" key="5">
    <source>
        <dbReference type="ARBA" id="ARBA00022679"/>
    </source>
</evidence>
<evidence type="ECO:0000256" key="3">
    <source>
        <dbReference type="ARBA" id="ARBA00016337"/>
    </source>
</evidence>
<evidence type="ECO:0000256" key="7">
    <source>
        <dbReference type="ARBA" id="ARBA00022827"/>
    </source>
</evidence>
<organism evidence="11 12">
    <name type="scientific">Lysinibacillus sphaericus</name>
    <name type="common">Bacillus sphaericus</name>
    <dbReference type="NCBI Taxonomy" id="1421"/>
    <lineage>
        <taxon>Bacteria</taxon>
        <taxon>Bacillati</taxon>
        <taxon>Bacillota</taxon>
        <taxon>Bacilli</taxon>
        <taxon>Bacillales</taxon>
        <taxon>Bacillaceae</taxon>
        <taxon>Lysinibacillus</taxon>
    </lineage>
</organism>
<keyword evidence="5" id="KW-0808">Transferase</keyword>
<keyword evidence="8" id="KW-0460">Magnesium</keyword>
<accession>A0AAJ5D9T3</accession>
<name>A0AAJ5D9T3_LYSSH</name>
<reference evidence="11 12" key="1">
    <citation type="submission" date="2018-06" db="EMBL/GenBank/DDBJ databases">
        <authorList>
            <consortium name="Pathogen Informatics"/>
            <person name="Doyle S."/>
        </authorList>
    </citation>
    <scope>NUCLEOTIDE SEQUENCE [LARGE SCALE GENOMIC DNA]</scope>
    <source>
        <strain evidence="11 12">NCTC10338</strain>
    </source>
</reference>
<evidence type="ECO:0000313" key="12">
    <source>
        <dbReference type="Proteomes" id="UP000255295"/>
    </source>
</evidence>
<evidence type="ECO:0000256" key="9">
    <source>
        <dbReference type="ARBA" id="ARBA00031306"/>
    </source>
</evidence>
<keyword evidence="7" id="KW-0274">FAD</keyword>